<dbReference type="EMBL" id="QDKP01000061">
    <property type="protein sequence ID" value="PVM72693.1"/>
    <property type="molecule type" value="Genomic_DNA"/>
</dbReference>
<dbReference type="Gene3D" id="1.10.390.10">
    <property type="entry name" value="Neutral Protease Domain 2"/>
    <property type="match status" value="1"/>
</dbReference>
<dbReference type="InterPro" id="IPR027268">
    <property type="entry name" value="Peptidase_M4/M1_CTD_sf"/>
</dbReference>
<dbReference type="AlphaFoldDB" id="A0A2T9IZ97"/>
<dbReference type="Pfam" id="PF05299">
    <property type="entry name" value="Peptidase_M61"/>
    <property type="match status" value="1"/>
</dbReference>
<feature type="chain" id="PRO_5015508540" description="Peptidase M61 catalytic domain-containing protein" evidence="2">
    <location>
        <begin position="19"/>
        <end position="611"/>
    </location>
</feature>
<proteinExistence type="predicted"/>
<feature type="signal peptide" evidence="2">
    <location>
        <begin position="1"/>
        <end position="18"/>
    </location>
</feature>
<dbReference type="InterPro" id="IPR007963">
    <property type="entry name" value="Peptidase_M61_catalytic"/>
</dbReference>
<sequence length="611" mass="67197">MSVATTLTLAMLAAPAWAAPVAYVVSPVMKDGDLTALEVTATFKADADGETHLSLPNNWMGRSGIWRNLTDLTVEGADSVVEDTPKARIIRSRPGRRLTLRYRVNDTLKRDPVQSDSYPSEPWIRPSWFYVDGVSALITIDGREDGPVSFRWGKGWSKDFKLASNLDDADWDEDARQSVLIGGRDLRVVRAGPVRLAIRGDHAFSDAQLSGALEAILRAERGFFGDDREKPFLVTALSLAPQSGASFHGTGKHQAFAMAVTPNMTLEDIRVLLAHEIFHAWNPNRLGQAFGPRGYWFSEGFTDFYARRLMVRERQITPQAFAAAWNETLRDYATSPAIAMPGDEAAGKFWTDPYADKLAYQRGALLAAIWDLKLRRAGSSLDAVLREQARNRDPKATMVRAFVEAAKAKGLDVTADIEAHIDQGRPIRLPADAFAPCATVTDVTAPVFDRGFEPKTDDKGAMTIADLREDSAAHRAGLRNGMVIVERRKGRGGDATTPYELVVREGDGPVRVVTFLPQGTQTERFQQLALTPEAAKAPALCAFTRTEASATASKPIELGKMINRPSSARPACGDLHQRSCPSHDARGNPPRHGDRRRAPQRLLARWRDIHG</sequence>
<evidence type="ECO:0000256" key="1">
    <source>
        <dbReference type="SAM" id="MobiDB-lite"/>
    </source>
</evidence>
<gene>
    <name evidence="4" type="ORF">DDF65_22050</name>
</gene>
<keyword evidence="2" id="KW-0732">Signal</keyword>
<organism evidence="4 5">
    <name type="scientific">Caulobacter radicis</name>
    <dbReference type="NCBI Taxonomy" id="2172650"/>
    <lineage>
        <taxon>Bacteria</taxon>
        <taxon>Pseudomonadati</taxon>
        <taxon>Pseudomonadota</taxon>
        <taxon>Alphaproteobacteria</taxon>
        <taxon>Caulobacterales</taxon>
        <taxon>Caulobacteraceae</taxon>
        <taxon>Caulobacter</taxon>
    </lineage>
</organism>
<feature type="domain" description="Peptidase M61 catalytic" evidence="3">
    <location>
        <begin position="271"/>
        <end position="339"/>
    </location>
</feature>
<evidence type="ECO:0000259" key="3">
    <source>
        <dbReference type="Pfam" id="PF05299"/>
    </source>
</evidence>
<reference evidence="4 5" key="1">
    <citation type="submission" date="2018-04" db="EMBL/GenBank/DDBJ databases">
        <title>The genome sequence of Caulobacter sp. 736.</title>
        <authorList>
            <person name="Gao J."/>
            <person name="Sun J."/>
        </authorList>
    </citation>
    <scope>NUCLEOTIDE SEQUENCE [LARGE SCALE GENOMIC DNA]</scope>
    <source>
        <strain evidence="4 5">736</strain>
    </source>
</reference>
<protein>
    <recommendedName>
        <fullName evidence="3">Peptidase M61 catalytic domain-containing protein</fullName>
    </recommendedName>
</protein>
<accession>A0A2T9IZ97</accession>
<comment type="caution">
    <text evidence="4">The sequence shown here is derived from an EMBL/GenBank/DDBJ whole genome shotgun (WGS) entry which is preliminary data.</text>
</comment>
<feature type="compositionally biased region" description="Basic and acidic residues" evidence="1">
    <location>
        <begin position="575"/>
        <end position="586"/>
    </location>
</feature>
<dbReference type="Proteomes" id="UP000244913">
    <property type="component" value="Unassembled WGS sequence"/>
</dbReference>
<evidence type="ECO:0000313" key="4">
    <source>
        <dbReference type="EMBL" id="PVM72693.1"/>
    </source>
</evidence>
<feature type="region of interest" description="Disordered" evidence="1">
    <location>
        <begin position="563"/>
        <end position="611"/>
    </location>
</feature>
<keyword evidence="5" id="KW-1185">Reference proteome</keyword>
<evidence type="ECO:0000256" key="2">
    <source>
        <dbReference type="SAM" id="SignalP"/>
    </source>
</evidence>
<dbReference type="SUPFAM" id="SSF55486">
    <property type="entry name" value="Metalloproteases ('zincins'), catalytic domain"/>
    <property type="match status" value="1"/>
</dbReference>
<evidence type="ECO:0000313" key="5">
    <source>
        <dbReference type="Proteomes" id="UP000244913"/>
    </source>
</evidence>
<name>A0A2T9IZ97_9CAUL</name>